<dbReference type="InterPro" id="IPR043128">
    <property type="entry name" value="Rev_trsase/Diguanyl_cyclase"/>
</dbReference>
<dbReference type="PROSITE" id="PS50887">
    <property type="entry name" value="GGDEF"/>
    <property type="match status" value="1"/>
</dbReference>
<feature type="domain" description="GGDEF" evidence="6">
    <location>
        <begin position="611"/>
        <end position="744"/>
    </location>
</feature>
<feature type="domain" description="PAC" evidence="4">
    <location>
        <begin position="526"/>
        <end position="578"/>
    </location>
</feature>
<feature type="region of interest" description="Disordered" evidence="1">
    <location>
        <begin position="1002"/>
        <end position="1089"/>
    </location>
</feature>
<dbReference type="SMART" id="SM00086">
    <property type="entry name" value="PAC"/>
    <property type="match status" value="1"/>
</dbReference>
<organism evidence="7 8">
    <name type="scientific">Ancylobacter aquaticus</name>
    <dbReference type="NCBI Taxonomy" id="100"/>
    <lineage>
        <taxon>Bacteria</taxon>
        <taxon>Pseudomonadati</taxon>
        <taxon>Pseudomonadota</taxon>
        <taxon>Alphaproteobacteria</taxon>
        <taxon>Hyphomicrobiales</taxon>
        <taxon>Xanthobacteraceae</taxon>
        <taxon>Ancylobacter</taxon>
    </lineage>
</organism>
<dbReference type="Gene3D" id="3.30.70.270">
    <property type="match status" value="1"/>
</dbReference>
<feature type="transmembrane region" description="Helical" evidence="2">
    <location>
        <begin position="299"/>
        <end position="322"/>
    </location>
</feature>
<comment type="caution">
    <text evidence="7">The sequence shown here is derived from an EMBL/GenBank/DDBJ whole genome shotgun (WGS) entry which is preliminary data.</text>
</comment>
<feature type="domain" description="PAS" evidence="3">
    <location>
        <begin position="448"/>
        <end position="522"/>
    </location>
</feature>
<dbReference type="InterPro" id="IPR035919">
    <property type="entry name" value="EAL_sf"/>
</dbReference>
<accession>A0A4R1I044</accession>
<dbReference type="InterPro" id="IPR052155">
    <property type="entry name" value="Biofilm_reg_signaling"/>
</dbReference>
<evidence type="ECO:0000259" key="3">
    <source>
        <dbReference type="PROSITE" id="PS50112"/>
    </source>
</evidence>
<evidence type="ECO:0000256" key="2">
    <source>
        <dbReference type="SAM" id="Phobius"/>
    </source>
</evidence>
<dbReference type="CDD" id="cd01948">
    <property type="entry name" value="EAL"/>
    <property type="match status" value="1"/>
</dbReference>
<reference evidence="7 8" key="1">
    <citation type="submission" date="2019-03" db="EMBL/GenBank/DDBJ databases">
        <title>Genomic Encyclopedia of Type Strains, Phase IV (KMG-IV): sequencing the most valuable type-strain genomes for metagenomic binning, comparative biology and taxonomic classification.</title>
        <authorList>
            <person name="Goeker M."/>
        </authorList>
    </citation>
    <scope>NUCLEOTIDE SEQUENCE [LARGE SCALE GENOMIC DNA]</scope>
    <source>
        <strain evidence="7 8">DSM 101</strain>
    </source>
</reference>
<name>A0A4R1I044_ANCAQ</name>
<evidence type="ECO:0000313" key="7">
    <source>
        <dbReference type="EMBL" id="TCK23252.1"/>
    </source>
</evidence>
<dbReference type="Pfam" id="PF00563">
    <property type="entry name" value="EAL"/>
    <property type="match status" value="1"/>
</dbReference>
<evidence type="ECO:0000259" key="6">
    <source>
        <dbReference type="PROSITE" id="PS50887"/>
    </source>
</evidence>
<dbReference type="InterPro" id="IPR000014">
    <property type="entry name" value="PAS"/>
</dbReference>
<dbReference type="Pfam" id="PF08447">
    <property type="entry name" value="PAS_3"/>
    <property type="match status" value="1"/>
</dbReference>
<dbReference type="PROSITE" id="PS50112">
    <property type="entry name" value="PAS"/>
    <property type="match status" value="1"/>
</dbReference>
<dbReference type="Proteomes" id="UP000295030">
    <property type="component" value="Unassembled WGS sequence"/>
</dbReference>
<gene>
    <name evidence="7" type="ORF">EV667_3931</name>
</gene>
<dbReference type="InterPro" id="IPR029787">
    <property type="entry name" value="Nucleotide_cyclase"/>
</dbReference>
<keyword evidence="2" id="KW-1133">Transmembrane helix</keyword>
<protein>
    <submittedName>
        <fullName evidence="7">Diguanylate cyclase/phosphodiesterase with PAS/PAC sensor(S)</fullName>
    </submittedName>
</protein>
<dbReference type="SMART" id="SM00052">
    <property type="entry name" value="EAL"/>
    <property type="match status" value="1"/>
</dbReference>
<dbReference type="Pfam" id="PF00990">
    <property type="entry name" value="GGDEF"/>
    <property type="match status" value="1"/>
</dbReference>
<dbReference type="NCBIfam" id="TIGR00229">
    <property type="entry name" value="sensory_box"/>
    <property type="match status" value="1"/>
</dbReference>
<keyword evidence="2" id="KW-0472">Membrane</keyword>
<dbReference type="NCBIfam" id="TIGR00254">
    <property type="entry name" value="GGDEF"/>
    <property type="match status" value="1"/>
</dbReference>
<feature type="transmembrane region" description="Helical" evidence="2">
    <location>
        <begin position="52"/>
        <end position="75"/>
    </location>
</feature>
<dbReference type="PANTHER" id="PTHR44757:SF2">
    <property type="entry name" value="BIOFILM ARCHITECTURE MAINTENANCE PROTEIN MBAA"/>
    <property type="match status" value="1"/>
</dbReference>
<dbReference type="InterPro" id="IPR001610">
    <property type="entry name" value="PAC"/>
</dbReference>
<dbReference type="InterPro" id="IPR001633">
    <property type="entry name" value="EAL_dom"/>
</dbReference>
<dbReference type="SMART" id="SM00091">
    <property type="entry name" value="PAS"/>
    <property type="match status" value="1"/>
</dbReference>
<dbReference type="PROSITE" id="PS50883">
    <property type="entry name" value="EAL"/>
    <property type="match status" value="1"/>
</dbReference>
<evidence type="ECO:0000313" key="8">
    <source>
        <dbReference type="Proteomes" id="UP000295030"/>
    </source>
</evidence>
<feature type="transmembrane region" description="Helical" evidence="2">
    <location>
        <begin position="361"/>
        <end position="378"/>
    </location>
</feature>
<dbReference type="SUPFAM" id="SSF55785">
    <property type="entry name" value="PYP-like sensor domain (PAS domain)"/>
    <property type="match status" value="1"/>
</dbReference>
<dbReference type="SMART" id="SM00267">
    <property type="entry name" value="GGDEF"/>
    <property type="match status" value="1"/>
</dbReference>
<dbReference type="InterPro" id="IPR013655">
    <property type="entry name" value="PAS_fold_3"/>
</dbReference>
<dbReference type="CDD" id="cd01949">
    <property type="entry name" value="GGDEF"/>
    <property type="match status" value="1"/>
</dbReference>
<dbReference type="SUPFAM" id="SSF141868">
    <property type="entry name" value="EAL domain-like"/>
    <property type="match status" value="1"/>
</dbReference>
<dbReference type="EMBL" id="SMFY01000004">
    <property type="protein sequence ID" value="TCK23252.1"/>
    <property type="molecule type" value="Genomic_DNA"/>
</dbReference>
<dbReference type="AlphaFoldDB" id="A0A4R1I044"/>
<sequence length="1089" mass="118300">MLMPPGTFTHRGASPSGAGGAAFKAAFWGFRLVIARPVPSRVTPRPTSRRPALARAFAVVAALLFAMLALGVPGARALEAVAIRLDAPVVDLAPAIERRTSDTDRIQVSTVPGADGIVRRIEVRSVATGPNGSKWAVFALANNTDEQVDRLIVAPHYRMVGSGVFWPDLGNRRILNVTTSQGFRPELQNAPDADVFFLTLDPGTTVTLVAELGDGGLPQLYLWEPEAYKDKVNSFTLYNGIVIGIAGLLALFLTILFVVKGSVMFPAAAALAWAVLGYIGLDFGFWSKVFGISPLAQQFWRAAGEAILAATLVVFLFAYLNLNRWHVRYAHVTAGWLVFLAAIVGLALLDPSAAAGIARPSLLVISFMGFGVVVWLALHRYDRAVLIIPTLFLLVVWVITAGMAVSGRIGNDLVAPALLGGLVLIVMLIGFTVMQHAFAGIGSVAGSAQELERRALAVAGSGDIVWDWDVDTDRIHVSPEAEHMLGLKQGTLETEAAGWLDIIHPGDRDRFRATLDGLLDQRRGRIDQDFRLRAHDGHYLWFNLRARPVVGTDGEVVRCIGTLSDVTDSRTAEERMLHDAVHDNLTGLPNRELFLDRVAAASGLARSDDQIRPTVMLIDLDRFKQVNASLGMPAGDSILLTVARRLMRLVKQQDTLARLGSDHFALILLSERDPERITAFADTLRRTLRAPITFGDREIFITASIGLLLADGQKRTPLETLKDAELAMYFAKRVGGDRIEVFRPNMRTQKLDRLTMEQDLRDALQRGEISVLYQPIVDIATRRIAGFEAVMRWQHPTLGSMAAIDFRGLAEESGLIVDLGLFVLDTAARQLGVWQRTLRGEPIFISVNISSRQMLRHDMLQDLKAVLARNVVAPGTLKLELSESLAMENPEYTAQILLRMRELDAGLTLEDFGSGYSALAYLQRFPFDSIKVDRTFTKALGRSGNKAQRPVILRTIVNMAQDLGMDIIAEGVETEQVAVALGKLGCRYGQGRFFGEAMTADEARKRLQPEQPPTSLLERGRQLSRGARASVGSATTPLAAARPASAAEAAQRIAQPTSAAASPQQAATATATQPASAPPRPAAAPTSQA</sequence>
<dbReference type="PROSITE" id="PS50113">
    <property type="entry name" value="PAC"/>
    <property type="match status" value="1"/>
</dbReference>
<dbReference type="PANTHER" id="PTHR44757">
    <property type="entry name" value="DIGUANYLATE CYCLASE DGCP"/>
    <property type="match status" value="1"/>
</dbReference>
<feature type="transmembrane region" description="Helical" evidence="2">
    <location>
        <begin position="384"/>
        <end position="406"/>
    </location>
</feature>
<dbReference type="InterPro" id="IPR035965">
    <property type="entry name" value="PAS-like_dom_sf"/>
</dbReference>
<dbReference type="CDD" id="cd00130">
    <property type="entry name" value="PAS"/>
    <property type="match status" value="1"/>
</dbReference>
<feature type="transmembrane region" description="Helical" evidence="2">
    <location>
        <begin position="237"/>
        <end position="259"/>
    </location>
</feature>
<dbReference type="InterPro" id="IPR000160">
    <property type="entry name" value="GGDEF_dom"/>
</dbReference>
<dbReference type="Gene3D" id="3.20.20.450">
    <property type="entry name" value="EAL domain"/>
    <property type="match status" value="1"/>
</dbReference>
<feature type="transmembrane region" description="Helical" evidence="2">
    <location>
        <begin position="328"/>
        <end position="349"/>
    </location>
</feature>
<keyword evidence="2" id="KW-0812">Transmembrane</keyword>
<dbReference type="InterPro" id="IPR000700">
    <property type="entry name" value="PAS-assoc_C"/>
</dbReference>
<evidence type="ECO:0000259" key="4">
    <source>
        <dbReference type="PROSITE" id="PS50113"/>
    </source>
</evidence>
<feature type="transmembrane region" description="Helical" evidence="2">
    <location>
        <begin position="413"/>
        <end position="434"/>
    </location>
</feature>
<dbReference type="SUPFAM" id="SSF55073">
    <property type="entry name" value="Nucleotide cyclase"/>
    <property type="match status" value="1"/>
</dbReference>
<proteinExistence type="predicted"/>
<feature type="compositionally biased region" description="Low complexity" evidence="1">
    <location>
        <begin position="1033"/>
        <end position="1075"/>
    </location>
</feature>
<keyword evidence="8" id="KW-1185">Reference proteome</keyword>
<evidence type="ECO:0000259" key="5">
    <source>
        <dbReference type="PROSITE" id="PS50883"/>
    </source>
</evidence>
<feature type="transmembrane region" description="Helical" evidence="2">
    <location>
        <begin position="265"/>
        <end position="287"/>
    </location>
</feature>
<feature type="domain" description="EAL" evidence="5">
    <location>
        <begin position="753"/>
        <end position="1011"/>
    </location>
</feature>
<evidence type="ECO:0000256" key="1">
    <source>
        <dbReference type="SAM" id="MobiDB-lite"/>
    </source>
</evidence>
<dbReference type="Gene3D" id="3.30.450.20">
    <property type="entry name" value="PAS domain"/>
    <property type="match status" value="1"/>
</dbReference>